<dbReference type="GO" id="GO:0033539">
    <property type="term" value="P:fatty acid beta-oxidation using acyl-CoA dehydrogenase"/>
    <property type="evidence" value="ECO:0007669"/>
    <property type="project" value="TreeGrafter"/>
</dbReference>
<evidence type="ECO:0000313" key="11">
    <source>
        <dbReference type="Proteomes" id="UP000436522"/>
    </source>
</evidence>
<protein>
    <submittedName>
        <fullName evidence="10">Acyl-CoA dehydrogenase</fullName>
    </submittedName>
</protein>
<dbReference type="PANTHER" id="PTHR48083:SF6">
    <property type="entry name" value="ACYL-COA DEHYDROGENASE 6"/>
    <property type="match status" value="1"/>
</dbReference>
<dbReference type="GO" id="GO:0050660">
    <property type="term" value="F:flavin adenine dinucleotide binding"/>
    <property type="evidence" value="ECO:0007669"/>
    <property type="project" value="InterPro"/>
</dbReference>
<dbReference type="SUPFAM" id="SSF56645">
    <property type="entry name" value="Acyl-CoA dehydrogenase NM domain-like"/>
    <property type="match status" value="1"/>
</dbReference>
<name>A0A640VK05_9RHOB</name>
<dbReference type="FunFam" id="2.40.110.10:FF:000002">
    <property type="entry name" value="Acyl-CoA dehydrogenase fadE12"/>
    <property type="match status" value="1"/>
</dbReference>
<dbReference type="InterPro" id="IPR009075">
    <property type="entry name" value="AcylCo_DH/oxidase_C"/>
</dbReference>
<sequence>MNYFSGQAGNSIEATLPFSILETVKRHCQENLNPFKAEWEKAGQAPLHEIFKDLATYKLLGIQKDVKVGGQGMSYQTHLEFAEALGHCTCPSINLAVGVQTDIATPALAKYGSTELVDNFLKPSINGDLVACMGASEPGAGSDLSHCSTKAVIEGDDLVINGSKMWTTNGAQADWMCLLCQTNNKHPILNKALICVPLHTKGVVRSQKLKKIGFKASDTTMFFFDDVRVPARFIIGNNKRGLIYQMEAFQEERLWVSATGLVPMERSLNTVVEYLSSRPGRKNPELDFQHKLFEASLLSAEIATLRAALKTATGSDFPSIASNSVVSRLKLQAGRLQRRVFNWCCKVLPVNHPDWLTCHQHLLDCRLVSIAGGSDEVMMSFIGKELLKNSTQA</sequence>
<keyword evidence="5 6" id="KW-0560">Oxidoreductase</keyword>
<dbReference type="RefSeq" id="WP_159974648.1">
    <property type="nucleotide sequence ID" value="NZ_BLIV01000001.1"/>
</dbReference>
<evidence type="ECO:0000313" key="10">
    <source>
        <dbReference type="EMBL" id="GFE48788.1"/>
    </source>
</evidence>
<dbReference type="AlphaFoldDB" id="A0A640VK05"/>
<dbReference type="Gene3D" id="2.40.110.10">
    <property type="entry name" value="Butyryl-CoA Dehydrogenase, subunit A, domain 2"/>
    <property type="match status" value="1"/>
</dbReference>
<comment type="caution">
    <text evidence="10">The sequence shown here is derived from an EMBL/GenBank/DDBJ whole genome shotgun (WGS) entry which is preliminary data.</text>
</comment>
<feature type="domain" description="Acyl-CoA dehydrogenase/oxidase C-terminal" evidence="7">
    <location>
        <begin position="240"/>
        <end position="386"/>
    </location>
</feature>
<dbReference type="Pfam" id="PF02770">
    <property type="entry name" value="Acyl-CoA_dh_M"/>
    <property type="match status" value="1"/>
</dbReference>
<comment type="cofactor">
    <cofactor evidence="1 6">
        <name>FAD</name>
        <dbReference type="ChEBI" id="CHEBI:57692"/>
    </cofactor>
</comment>
<evidence type="ECO:0000256" key="4">
    <source>
        <dbReference type="ARBA" id="ARBA00022827"/>
    </source>
</evidence>
<dbReference type="Gene3D" id="1.10.540.10">
    <property type="entry name" value="Acyl-CoA dehydrogenase/oxidase, N-terminal domain"/>
    <property type="match status" value="1"/>
</dbReference>
<evidence type="ECO:0000259" key="7">
    <source>
        <dbReference type="Pfam" id="PF00441"/>
    </source>
</evidence>
<dbReference type="GO" id="GO:0003995">
    <property type="term" value="F:acyl-CoA dehydrogenase activity"/>
    <property type="evidence" value="ECO:0007669"/>
    <property type="project" value="TreeGrafter"/>
</dbReference>
<dbReference type="GO" id="GO:0005737">
    <property type="term" value="C:cytoplasm"/>
    <property type="evidence" value="ECO:0007669"/>
    <property type="project" value="TreeGrafter"/>
</dbReference>
<dbReference type="InterPro" id="IPR037069">
    <property type="entry name" value="AcylCoA_DH/ox_N_sf"/>
</dbReference>
<dbReference type="InterPro" id="IPR009100">
    <property type="entry name" value="AcylCoA_DH/oxidase_NM_dom_sf"/>
</dbReference>
<dbReference type="PANTHER" id="PTHR48083">
    <property type="entry name" value="MEDIUM-CHAIN SPECIFIC ACYL-COA DEHYDROGENASE, MITOCHONDRIAL-RELATED"/>
    <property type="match status" value="1"/>
</dbReference>
<evidence type="ECO:0000259" key="8">
    <source>
        <dbReference type="Pfam" id="PF02770"/>
    </source>
</evidence>
<dbReference type="OrthoDB" id="9775090at2"/>
<dbReference type="InterPro" id="IPR013786">
    <property type="entry name" value="AcylCoA_DH/ox_N"/>
</dbReference>
<dbReference type="Pfam" id="PF02771">
    <property type="entry name" value="Acyl-CoA_dh_N"/>
    <property type="match status" value="1"/>
</dbReference>
<dbReference type="Pfam" id="PF00441">
    <property type="entry name" value="Acyl-CoA_dh_1"/>
    <property type="match status" value="1"/>
</dbReference>
<evidence type="ECO:0000256" key="1">
    <source>
        <dbReference type="ARBA" id="ARBA00001974"/>
    </source>
</evidence>
<dbReference type="EMBL" id="BLIV01000001">
    <property type="protein sequence ID" value="GFE48788.1"/>
    <property type="molecule type" value="Genomic_DNA"/>
</dbReference>
<dbReference type="InterPro" id="IPR006091">
    <property type="entry name" value="Acyl-CoA_Oxase/DH_mid-dom"/>
</dbReference>
<proteinExistence type="inferred from homology"/>
<gene>
    <name evidence="10" type="ORF">So717_05410</name>
</gene>
<feature type="domain" description="Acyl-CoA oxidase/dehydrogenase middle" evidence="8">
    <location>
        <begin position="132"/>
        <end position="227"/>
    </location>
</feature>
<accession>A0A640VK05</accession>
<keyword evidence="3 6" id="KW-0285">Flavoprotein</keyword>
<dbReference type="InterPro" id="IPR036250">
    <property type="entry name" value="AcylCo_DH-like_C"/>
</dbReference>
<comment type="similarity">
    <text evidence="2 6">Belongs to the acyl-CoA dehydrogenase family.</text>
</comment>
<dbReference type="Gene3D" id="1.20.140.10">
    <property type="entry name" value="Butyryl-CoA Dehydrogenase, subunit A, domain 3"/>
    <property type="match status" value="1"/>
</dbReference>
<feature type="domain" description="Acyl-CoA dehydrogenase/oxidase N-terminal" evidence="9">
    <location>
        <begin position="20"/>
        <end position="128"/>
    </location>
</feature>
<organism evidence="10 11">
    <name type="scientific">Roseobacter cerasinus</name>
    <dbReference type="NCBI Taxonomy" id="2602289"/>
    <lineage>
        <taxon>Bacteria</taxon>
        <taxon>Pseudomonadati</taxon>
        <taxon>Pseudomonadota</taxon>
        <taxon>Alphaproteobacteria</taxon>
        <taxon>Rhodobacterales</taxon>
        <taxon>Roseobacteraceae</taxon>
        <taxon>Roseobacter</taxon>
    </lineage>
</organism>
<evidence type="ECO:0000259" key="9">
    <source>
        <dbReference type="Pfam" id="PF02771"/>
    </source>
</evidence>
<evidence type="ECO:0000256" key="2">
    <source>
        <dbReference type="ARBA" id="ARBA00009347"/>
    </source>
</evidence>
<dbReference type="Proteomes" id="UP000436522">
    <property type="component" value="Unassembled WGS sequence"/>
</dbReference>
<keyword evidence="4 6" id="KW-0274">FAD</keyword>
<keyword evidence="11" id="KW-1185">Reference proteome</keyword>
<evidence type="ECO:0000256" key="5">
    <source>
        <dbReference type="ARBA" id="ARBA00023002"/>
    </source>
</evidence>
<dbReference type="InterPro" id="IPR046373">
    <property type="entry name" value="Acyl-CoA_Oxase/DH_mid-dom_sf"/>
</dbReference>
<dbReference type="SUPFAM" id="SSF47203">
    <property type="entry name" value="Acyl-CoA dehydrogenase C-terminal domain-like"/>
    <property type="match status" value="1"/>
</dbReference>
<evidence type="ECO:0000256" key="3">
    <source>
        <dbReference type="ARBA" id="ARBA00022630"/>
    </source>
</evidence>
<dbReference type="InterPro" id="IPR050741">
    <property type="entry name" value="Acyl-CoA_dehydrogenase"/>
</dbReference>
<evidence type="ECO:0000256" key="6">
    <source>
        <dbReference type="RuleBase" id="RU362125"/>
    </source>
</evidence>
<reference evidence="10 11" key="1">
    <citation type="submission" date="2019-12" db="EMBL/GenBank/DDBJ databases">
        <title>Roseobacter cerasinus sp. nov., isolated from seawater around aquaculture.</title>
        <authorList>
            <person name="Muramatsu S."/>
            <person name="Takabe Y."/>
            <person name="Mori K."/>
            <person name="Takaichi S."/>
            <person name="Hanada S."/>
        </authorList>
    </citation>
    <scope>NUCLEOTIDE SEQUENCE [LARGE SCALE GENOMIC DNA]</scope>
    <source>
        <strain evidence="10 11">AI77</strain>
    </source>
</reference>